<comment type="caution">
    <text evidence="2">The sequence shown here is derived from an EMBL/GenBank/DDBJ whole genome shotgun (WGS) entry which is preliminary data.</text>
</comment>
<feature type="compositionally biased region" description="Low complexity" evidence="1">
    <location>
        <begin position="20"/>
        <end position="38"/>
    </location>
</feature>
<organism evidence="2 3">
    <name type="scientific">Cuscuta europaea</name>
    <name type="common">European dodder</name>
    <dbReference type="NCBI Taxonomy" id="41803"/>
    <lineage>
        <taxon>Eukaryota</taxon>
        <taxon>Viridiplantae</taxon>
        <taxon>Streptophyta</taxon>
        <taxon>Embryophyta</taxon>
        <taxon>Tracheophyta</taxon>
        <taxon>Spermatophyta</taxon>
        <taxon>Magnoliopsida</taxon>
        <taxon>eudicotyledons</taxon>
        <taxon>Gunneridae</taxon>
        <taxon>Pentapetalae</taxon>
        <taxon>asterids</taxon>
        <taxon>lamiids</taxon>
        <taxon>Solanales</taxon>
        <taxon>Convolvulaceae</taxon>
        <taxon>Cuscuteae</taxon>
        <taxon>Cuscuta</taxon>
        <taxon>Cuscuta subgen. Cuscuta</taxon>
    </lineage>
</organism>
<reference evidence="2" key="1">
    <citation type="submission" date="2022-07" db="EMBL/GenBank/DDBJ databases">
        <authorList>
            <person name="Macas J."/>
            <person name="Novak P."/>
            <person name="Neumann P."/>
        </authorList>
    </citation>
    <scope>NUCLEOTIDE SEQUENCE</scope>
</reference>
<protein>
    <submittedName>
        <fullName evidence="2">Uncharacterized protein</fullName>
    </submittedName>
</protein>
<gene>
    <name evidence="2" type="ORF">CEURO_LOCUS15803</name>
</gene>
<accession>A0A9P1EFF5</accession>
<name>A0A9P1EFF5_CUSEU</name>
<evidence type="ECO:0000256" key="1">
    <source>
        <dbReference type="SAM" id="MobiDB-lite"/>
    </source>
</evidence>
<evidence type="ECO:0000313" key="3">
    <source>
        <dbReference type="Proteomes" id="UP001152484"/>
    </source>
</evidence>
<keyword evidence="3" id="KW-1185">Reference proteome</keyword>
<dbReference type="OrthoDB" id="913062at2759"/>
<evidence type="ECO:0000313" key="2">
    <source>
        <dbReference type="EMBL" id="CAH9102523.1"/>
    </source>
</evidence>
<proteinExistence type="predicted"/>
<sequence length="139" mass="14847">MAPFTQVQPMQSSNIPAIHFGSTSFDSGSSSSRPQVSSLTASTPMSPLAASLAQRISTIPPLDSYRLFNMPKPFSWTPTTTLEPPPVFAPPLALGASQAVFSGPTLSGHVGVQSMPTDNSHPSQVCLSVRSRYLLWHHI</sequence>
<feature type="region of interest" description="Disordered" evidence="1">
    <location>
        <begin position="18"/>
        <end position="44"/>
    </location>
</feature>
<dbReference type="AlphaFoldDB" id="A0A9P1EFF5"/>
<dbReference type="Proteomes" id="UP001152484">
    <property type="component" value="Unassembled WGS sequence"/>
</dbReference>
<dbReference type="EMBL" id="CAMAPE010000041">
    <property type="protein sequence ID" value="CAH9102523.1"/>
    <property type="molecule type" value="Genomic_DNA"/>
</dbReference>